<sequence>MKKILLFFSVILFFSACTSNQKTYHISMPNFKSSIQTQNTTNENAPKVKISGIEIVKNTFYSSYFEESTLNQRINKSLELLKNQLLKDSKALLENKGYIVSDDNPDYTFHLTINANLYEDKVSRSSSFGGNSVESSFMMILESHSNLVNLHQNNTFNTSTSSTKLDEPIIINYPIKGDASLETFRQVYSAIPTQVNESMAASALKIDKVFITFYKEITTNLNTSLPQNENLDNQLEPKEEKIIQEQEKSKNETTPYQNNEVIIFE</sequence>
<dbReference type="EMBL" id="CP063079">
    <property type="protein sequence ID" value="QOQ88305.1"/>
    <property type="molecule type" value="Genomic_DNA"/>
</dbReference>
<evidence type="ECO:0000256" key="1">
    <source>
        <dbReference type="SAM" id="SignalP"/>
    </source>
</evidence>
<accession>A0ABX6TRU7</accession>
<gene>
    <name evidence="2" type="ORF">IMC75_04860</name>
</gene>
<dbReference type="RefSeq" id="WP_044598352.1">
    <property type="nucleotide sequence ID" value="NZ_CP063079.1"/>
</dbReference>
<organism evidence="2 3">
    <name type="scientific">Campylobacter peloridis</name>
    <dbReference type="NCBI Taxonomy" id="488546"/>
    <lineage>
        <taxon>Bacteria</taxon>
        <taxon>Pseudomonadati</taxon>
        <taxon>Campylobacterota</taxon>
        <taxon>Epsilonproteobacteria</taxon>
        <taxon>Campylobacterales</taxon>
        <taxon>Campylobacteraceae</taxon>
        <taxon>Campylobacter</taxon>
    </lineage>
</organism>
<feature type="chain" id="PRO_5045462444" description="Lipoprotein" evidence="1">
    <location>
        <begin position="19"/>
        <end position="265"/>
    </location>
</feature>
<feature type="signal peptide" evidence="1">
    <location>
        <begin position="1"/>
        <end position="18"/>
    </location>
</feature>
<keyword evidence="3" id="KW-1185">Reference proteome</keyword>
<evidence type="ECO:0000313" key="2">
    <source>
        <dbReference type="EMBL" id="QOQ88305.1"/>
    </source>
</evidence>
<dbReference type="PROSITE" id="PS51257">
    <property type="entry name" value="PROKAR_LIPOPROTEIN"/>
    <property type="match status" value="1"/>
</dbReference>
<reference evidence="2 3" key="1">
    <citation type="submission" date="2020-10" db="EMBL/GenBank/DDBJ databases">
        <title>Campylobacter and Helicobacter PacBio genomes.</title>
        <authorList>
            <person name="Lane C."/>
        </authorList>
    </citation>
    <scope>NUCLEOTIDE SEQUENCE [LARGE SCALE GENOMIC DNA]</scope>
    <source>
        <strain evidence="2 3">2016D-0074</strain>
    </source>
</reference>
<protein>
    <recommendedName>
        <fullName evidence="4">Lipoprotein</fullName>
    </recommendedName>
</protein>
<keyword evidence="1" id="KW-0732">Signal</keyword>
<proteinExistence type="predicted"/>
<name>A0ABX6TRU7_9BACT</name>
<dbReference type="Proteomes" id="UP000595070">
    <property type="component" value="Chromosome"/>
</dbReference>
<evidence type="ECO:0008006" key="4">
    <source>
        <dbReference type="Google" id="ProtNLM"/>
    </source>
</evidence>
<evidence type="ECO:0000313" key="3">
    <source>
        <dbReference type="Proteomes" id="UP000595070"/>
    </source>
</evidence>